<proteinExistence type="predicted"/>
<dbReference type="AlphaFoldDB" id="A0A2P2NIK7"/>
<accession>A0A2P2NIK7</accession>
<reference evidence="1" key="1">
    <citation type="submission" date="2018-02" db="EMBL/GenBank/DDBJ databases">
        <title>Rhizophora mucronata_Transcriptome.</title>
        <authorList>
            <person name="Meera S.P."/>
            <person name="Sreeshan A."/>
            <person name="Augustine A."/>
        </authorList>
    </citation>
    <scope>NUCLEOTIDE SEQUENCE</scope>
    <source>
        <tissue evidence="1">Leaf</tissue>
    </source>
</reference>
<dbReference type="EMBL" id="GGEC01061805">
    <property type="protein sequence ID" value="MBX42289.1"/>
    <property type="molecule type" value="Transcribed_RNA"/>
</dbReference>
<evidence type="ECO:0000313" key="1">
    <source>
        <dbReference type="EMBL" id="MBX42289.1"/>
    </source>
</evidence>
<name>A0A2P2NIK7_RHIMU</name>
<organism evidence="1">
    <name type="scientific">Rhizophora mucronata</name>
    <name type="common">Asiatic mangrove</name>
    <dbReference type="NCBI Taxonomy" id="61149"/>
    <lineage>
        <taxon>Eukaryota</taxon>
        <taxon>Viridiplantae</taxon>
        <taxon>Streptophyta</taxon>
        <taxon>Embryophyta</taxon>
        <taxon>Tracheophyta</taxon>
        <taxon>Spermatophyta</taxon>
        <taxon>Magnoliopsida</taxon>
        <taxon>eudicotyledons</taxon>
        <taxon>Gunneridae</taxon>
        <taxon>Pentapetalae</taxon>
        <taxon>rosids</taxon>
        <taxon>fabids</taxon>
        <taxon>Malpighiales</taxon>
        <taxon>Rhizophoraceae</taxon>
        <taxon>Rhizophora</taxon>
    </lineage>
</organism>
<protein>
    <submittedName>
        <fullName evidence="1">Uncharacterized protein</fullName>
    </submittedName>
</protein>
<sequence length="59" mass="6886">MLHIQLPKTQMTTLWHLSIWHARAPLNGKKVLNEHAPERIVYIRSDIGDVVSPLRFTKK</sequence>